<dbReference type="PANTHER" id="PTHR43877">
    <property type="entry name" value="AMINOALKYLPHOSPHONATE N-ACETYLTRANSFERASE-RELATED-RELATED"/>
    <property type="match status" value="1"/>
</dbReference>
<dbReference type="Pfam" id="PF00583">
    <property type="entry name" value="Acetyltransf_1"/>
    <property type="match status" value="1"/>
</dbReference>
<reference evidence="4" key="2">
    <citation type="submission" date="2020-09" db="EMBL/GenBank/DDBJ databases">
        <authorList>
            <person name="Sun Q."/>
            <person name="Zhou Y."/>
        </authorList>
    </citation>
    <scope>NUCLEOTIDE SEQUENCE</scope>
    <source>
        <strain evidence="4">CGMCC 1.15178</strain>
    </source>
</reference>
<name>A0A916ZFA6_9BACL</name>
<sequence>MIIRPSVPEDAGTVIPLLYSAIGSIAFLLTGTSEPETALSAMKEWYQRSGNRLSYANVLVAENEGKPVGAALFYHGSQIAELDRPLLERLAAKNGSAPSSFPVEAKKNEFYLDSLAVSPECQGRGIGSLLMKAFEAEGKRRGYERVALIVSSDKPRAKKLYSDQGYAVDEQLEIAGASYDHMVKQL</sequence>
<dbReference type="InterPro" id="IPR000182">
    <property type="entry name" value="GNAT_dom"/>
</dbReference>
<comment type="caution">
    <text evidence="4">The sequence shown here is derived from an EMBL/GenBank/DDBJ whole genome shotgun (WGS) entry which is preliminary data.</text>
</comment>
<evidence type="ECO:0000313" key="5">
    <source>
        <dbReference type="Proteomes" id="UP000612456"/>
    </source>
</evidence>
<evidence type="ECO:0000313" key="4">
    <source>
        <dbReference type="EMBL" id="GGD93683.1"/>
    </source>
</evidence>
<keyword evidence="1" id="KW-0808">Transferase</keyword>
<organism evidence="4 5">
    <name type="scientific">Paenibacillus nasutitermitis</name>
    <dbReference type="NCBI Taxonomy" id="1652958"/>
    <lineage>
        <taxon>Bacteria</taxon>
        <taxon>Bacillati</taxon>
        <taxon>Bacillota</taxon>
        <taxon>Bacilli</taxon>
        <taxon>Bacillales</taxon>
        <taxon>Paenibacillaceae</taxon>
        <taxon>Paenibacillus</taxon>
    </lineage>
</organism>
<keyword evidence="2" id="KW-0012">Acyltransferase</keyword>
<feature type="domain" description="N-acetyltransferase" evidence="3">
    <location>
        <begin position="1"/>
        <end position="186"/>
    </location>
</feature>
<evidence type="ECO:0000256" key="2">
    <source>
        <dbReference type="ARBA" id="ARBA00023315"/>
    </source>
</evidence>
<reference evidence="4" key="1">
    <citation type="journal article" date="2014" name="Int. J. Syst. Evol. Microbiol.">
        <title>Complete genome sequence of Corynebacterium casei LMG S-19264T (=DSM 44701T), isolated from a smear-ripened cheese.</title>
        <authorList>
            <consortium name="US DOE Joint Genome Institute (JGI-PGF)"/>
            <person name="Walter F."/>
            <person name="Albersmeier A."/>
            <person name="Kalinowski J."/>
            <person name="Ruckert C."/>
        </authorList>
    </citation>
    <scope>NUCLEOTIDE SEQUENCE</scope>
    <source>
        <strain evidence="4">CGMCC 1.15178</strain>
    </source>
</reference>
<dbReference type="Proteomes" id="UP000612456">
    <property type="component" value="Unassembled WGS sequence"/>
</dbReference>
<gene>
    <name evidence="4" type="ORF">GCM10010911_60430</name>
</gene>
<dbReference type="GO" id="GO:0016747">
    <property type="term" value="F:acyltransferase activity, transferring groups other than amino-acyl groups"/>
    <property type="evidence" value="ECO:0007669"/>
    <property type="project" value="InterPro"/>
</dbReference>
<dbReference type="Gene3D" id="3.40.630.30">
    <property type="match status" value="1"/>
</dbReference>
<dbReference type="InterPro" id="IPR016181">
    <property type="entry name" value="Acyl_CoA_acyltransferase"/>
</dbReference>
<dbReference type="PROSITE" id="PS51186">
    <property type="entry name" value="GNAT"/>
    <property type="match status" value="1"/>
</dbReference>
<evidence type="ECO:0000259" key="3">
    <source>
        <dbReference type="PROSITE" id="PS51186"/>
    </source>
</evidence>
<proteinExistence type="predicted"/>
<protein>
    <submittedName>
        <fullName evidence="4">N-acetyltransferase</fullName>
    </submittedName>
</protein>
<keyword evidence="5" id="KW-1185">Reference proteome</keyword>
<dbReference type="EMBL" id="BMHP01000006">
    <property type="protein sequence ID" value="GGD93683.1"/>
    <property type="molecule type" value="Genomic_DNA"/>
</dbReference>
<evidence type="ECO:0000256" key="1">
    <source>
        <dbReference type="ARBA" id="ARBA00022679"/>
    </source>
</evidence>
<dbReference type="RefSeq" id="WP_229750630.1">
    <property type="nucleotide sequence ID" value="NZ_BMHP01000006.1"/>
</dbReference>
<dbReference type="AlphaFoldDB" id="A0A916ZFA6"/>
<dbReference type="SUPFAM" id="SSF55729">
    <property type="entry name" value="Acyl-CoA N-acyltransferases (Nat)"/>
    <property type="match status" value="1"/>
</dbReference>
<dbReference type="CDD" id="cd04301">
    <property type="entry name" value="NAT_SF"/>
    <property type="match status" value="1"/>
</dbReference>
<dbReference type="InterPro" id="IPR050832">
    <property type="entry name" value="Bact_Acetyltransf"/>
</dbReference>
<accession>A0A916ZFA6</accession>